<gene>
    <name evidence="3" type="ORF">FB559_8175</name>
</gene>
<evidence type="ECO:0000256" key="1">
    <source>
        <dbReference type="SAM" id="SignalP"/>
    </source>
</evidence>
<comment type="caution">
    <text evidence="3">The sequence shown here is derived from an EMBL/GenBank/DDBJ whole genome shotgun (WGS) entry which is preliminary data.</text>
</comment>
<organism evidence="3 4">
    <name type="scientific">Actinoallomurus bryophytorum</name>
    <dbReference type="NCBI Taxonomy" id="1490222"/>
    <lineage>
        <taxon>Bacteria</taxon>
        <taxon>Bacillati</taxon>
        <taxon>Actinomycetota</taxon>
        <taxon>Actinomycetes</taxon>
        <taxon>Streptosporangiales</taxon>
        <taxon>Thermomonosporaceae</taxon>
        <taxon>Actinoallomurus</taxon>
    </lineage>
</organism>
<dbReference type="EMBL" id="VFOZ01000002">
    <property type="protein sequence ID" value="TQL90860.1"/>
    <property type="molecule type" value="Genomic_DNA"/>
</dbReference>
<keyword evidence="3" id="KW-0430">Lectin</keyword>
<dbReference type="Pfam" id="PF14200">
    <property type="entry name" value="RicinB_lectin_2"/>
    <property type="match status" value="1"/>
</dbReference>
<keyword evidence="4" id="KW-1185">Reference proteome</keyword>
<evidence type="ECO:0000313" key="3">
    <source>
        <dbReference type="EMBL" id="TQL90860.1"/>
    </source>
</evidence>
<dbReference type="OrthoDB" id="273314at2"/>
<dbReference type="AlphaFoldDB" id="A0A543C1A6"/>
<dbReference type="PROSITE" id="PS51318">
    <property type="entry name" value="TAT"/>
    <property type="match status" value="1"/>
</dbReference>
<sequence>MKLRRTLLAALSLAGALSTVLMATPAHAFAGGPIINSGVFSADLRLCLTPNGFDEGAVVSQEQCNGLTGQAWTPVLLDSGSHFSFVSAGTGKCLDVQGGRALDHSTIVVRTCNGSSGQRWSMQGTPNGAAAELRSGVAGTNTHCLDLPGNTHAPHASMQLFTCNNTVAQRWLF</sequence>
<dbReference type="PROSITE" id="PS50231">
    <property type="entry name" value="RICIN_B_LECTIN"/>
    <property type="match status" value="1"/>
</dbReference>
<dbReference type="Proteomes" id="UP000316096">
    <property type="component" value="Unassembled WGS sequence"/>
</dbReference>
<dbReference type="InterPro" id="IPR035992">
    <property type="entry name" value="Ricin_B-like_lectins"/>
</dbReference>
<dbReference type="InterPro" id="IPR000772">
    <property type="entry name" value="Ricin_B_lectin"/>
</dbReference>
<evidence type="ECO:0000313" key="4">
    <source>
        <dbReference type="Proteomes" id="UP000316096"/>
    </source>
</evidence>
<proteinExistence type="predicted"/>
<accession>A0A543C1A6</accession>
<dbReference type="RefSeq" id="WP_141962825.1">
    <property type="nucleotide sequence ID" value="NZ_VFOZ01000002.1"/>
</dbReference>
<reference evidence="3 4" key="1">
    <citation type="submission" date="2019-06" db="EMBL/GenBank/DDBJ databases">
        <title>Sequencing the genomes of 1000 actinobacteria strains.</title>
        <authorList>
            <person name="Klenk H.-P."/>
        </authorList>
    </citation>
    <scope>NUCLEOTIDE SEQUENCE [LARGE SCALE GENOMIC DNA]</scope>
    <source>
        <strain evidence="3 4">DSM 102200</strain>
    </source>
</reference>
<dbReference type="GO" id="GO:0030246">
    <property type="term" value="F:carbohydrate binding"/>
    <property type="evidence" value="ECO:0007669"/>
    <property type="project" value="UniProtKB-KW"/>
</dbReference>
<name>A0A543C1A6_9ACTN</name>
<feature type="chain" id="PRO_5021965191" evidence="1">
    <location>
        <begin position="29"/>
        <end position="173"/>
    </location>
</feature>
<evidence type="ECO:0000259" key="2">
    <source>
        <dbReference type="Pfam" id="PF14200"/>
    </source>
</evidence>
<dbReference type="Gene3D" id="2.80.10.50">
    <property type="match status" value="2"/>
</dbReference>
<dbReference type="InterPro" id="IPR006311">
    <property type="entry name" value="TAT_signal"/>
</dbReference>
<dbReference type="SUPFAM" id="SSF50370">
    <property type="entry name" value="Ricin B-like lectins"/>
    <property type="match status" value="1"/>
</dbReference>
<dbReference type="CDD" id="cd00161">
    <property type="entry name" value="beta-trefoil_Ricin-like"/>
    <property type="match status" value="1"/>
</dbReference>
<feature type="domain" description="Ricin B lectin" evidence="2">
    <location>
        <begin position="69"/>
        <end position="160"/>
    </location>
</feature>
<protein>
    <submittedName>
        <fullName evidence="3">Ricin-type beta-trefoil lectin protein</fullName>
    </submittedName>
</protein>
<keyword evidence="1" id="KW-0732">Signal</keyword>
<feature type="signal peptide" evidence="1">
    <location>
        <begin position="1"/>
        <end position="28"/>
    </location>
</feature>